<feature type="compositionally biased region" description="Low complexity" evidence="1">
    <location>
        <begin position="34"/>
        <end position="70"/>
    </location>
</feature>
<feature type="region of interest" description="Disordered" evidence="1">
    <location>
        <begin position="24"/>
        <end position="70"/>
    </location>
</feature>
<protein>
    <submittedName>
        <fullName evidence="4">Secreted protein</fullName>
    </submittedName>
</protein>
<feature type="signal peptide" evidence="2">
    <location>
        <begin position="1"/>
        <end position="21"/>
    </location>
</feature>
<reference evidence="4" key="1">
    <citation type="submission" date="2016-11" db="UniProtKB">
        <authorList>
            <consortium name="WormBaseParasite"/>
        </authorList>
    </citation>
    <scope>IDENTIFICATION</scope>
</reference>
<name>A0A1I8AL48_9BILA</name>
<evidence type="ECO:0000256" key="2">
    <source>
        <dbReference type="SAM" id="SignalP"/>
    </source>
</evidence>
<accession>A0A1I8AL48</accession>
<organism evidence="3 4">
    <name type="scientific">Steinernema glaseri</name>
    <dbReference type="NCBI Taxonomy" id="37863"/>
    <lineage>
        <taxon>Eukaryota</taxon>
        <taxon>Metazoa</taxon>
        <taxon>Ecdysozoa</taxon>
        <taxon>Nematoda</taxon>
        <taxon>Chromadorea</taxon>
        <taxon>Rhabditida</taxon>
        <taxon>Tylenchina</taxon>
        <taxon>Panagrolaimomorpha</taxon>
        <taxon>Strongyloidoidea</taxon>
        <taxon>Steinernematidae</taxon>
        <taxon>Steinernema</taxon>
    </lineage>
</organism>
<keyword evidence="3" id="KW-1185">Reference proteome</keyword>
<feature type="chain" id="PRO_5009314804" evidence="2">
    <location>
        <begin position="22"/>
        <end position="70"/>
    </location>
</feature>
<evidence type="ECO:0000313" key="4">
    <source>
        <dbReference type="WBParaSite" id="L893_g6849.t1"/>
    </source>
</evidence>
<sequence>MFALSAALLLLPGSLVRLGQTLAPRFTSKPPSPTADTSSSTVWPASAAVPPSASPSSPSIAAAPYATPTI</sequence>
<evidence type="ECO:0000256" key="1">
    <source>
        <dbReference type="SAM" id="MobiDB-lite"/>
    </source>
</evidence>
<dbReference type="Proteomes" id="UP000095287">
    <property type="component" value="Unplaced"/>
</dbReference>
<dbReference type="AlphaFoldDB" id="A0A1I8AL48"/>
<evidence type="ECO:0000313" key="3">
    <source>
        <dbReference type="Proteomes" id="UP000095287"/>
    </source>
</evidence>
<dbReference type="WBParaSite" id="L893_g6849.t1">
    <property type="protein sequence ID" value="L893_g6849.t1"/>
    <property type="gene ID" value="L893_g6849"/>
</dbReference>
<keyword evidence="2" id="KW-0732">Signal</keyword>
<proteinExistence type="predicted"/>